<name>A0A2H0VH27_9BACT</name>
<evidence type="ECO:0000313" key="2">
    <source>
        <dbReference type="EMBL" id="PIR97600.1"/>
    </source>
</evidence>
<dbReference type="PANTHER" id="PTHR43591">
    <property type="entry name" value="METHYLTRANSFERASE"/>
    <property type="match status" value="1"/>
</dbReference>
<evidence type="ECO:0000313" key="3">
    <source>
        <dbReference type="Proteomes" id="UP000230557"/>
    </source>
</evidence>
<dbReference type="PANTHER" id="PTHR43591:SF110">
    <property type="entry name" value="RHODANESE DOMAIN-CONTAINING PROTEIN"/>
    <property type="match status" value="1"/>
</dbReference>
<dbReference type="InterPro" id="IPR025714">
    <property type="entry name" value="Methyltranfer_dom"/>
</dbReference>
<dbReference type="Pfam" id="PF13847">
    <property type="entry name" value="Methyltransf_31"/>
    <property type="match status" value="1"/>
</dbReference>
<evidence type="ECO:0000259" key="1">
    <source>
        <dbReference type="Pfam" id="PF13847"/>
    </source>
</evidence>
<dbReference type="Gene3D" id="3.40.50.150">
    <property type="entry name" value="Vaccinia Virus protein VP39"/>
    <property type="match status" value="1"/>
</dbReference>
<accession>A0A2H0VH27</accession>
<dbReference type="AlphaFoldDB" id="A0A2H0VH27"/>
<feature type="domain" description="Methyltransferase" evidence="1">
    <location>
        <begin position="100"/>
        <end position="196"/>
    </location>
</feature>
<dbReference type="CDD" id="cd02440">
    <property type="entry name" value="AdoMet_MTases"/>
    <property type="match status" value="1"/>
</dbReference>
<sequence>MKSKLLEYLTCKKCDGKFELKVYKQDGAEIMEGSVCCEPCGDNFSIRGGVLRMLPASLSEDKKQTAEAFGYEWRKFTHLTDKYRDQFLSWIKPITSDFFKDKVVLDGGCGKGRHVYLAAEFGARDVIGIDLSEAIDVAFLNTRKFSNVHLIQADIYNLPFKQVFDYIYSIGVLHHLPDPKRGFLTLTSHLKPGGSISAWVYGREGNWWIEKIINPIRIGITSKLPKIITKFIAFIITAPLQLALKVIYRPINKYVNPLKKFLFYNDYLYSISGYSFQENYSIVFDHLVAPTAFYIPRDEFQTWFDEARLSEVVITWRNKNSWRGTGVKI</sequence>
<dbReference type="Proteomes" id="UP000230557">
    <property type="component" value="Unassembled WGS sequence"/>
</dbReference>
<dbReference type="SUPFAM" id="SSF53335">
    <property type="entry name" value="S-adenosyl-L-methionine-dependent methyltransferases"/>
    <property type="match status" value="1"/>
</dbReference>
<dbReference type="SUPFAM" id="SSF158997">
    <property type="entry name" value="Trm112p-like"/>
    <property type="match status" value="1"/>
</dbReference>
<protein>
    <recommendedName>
        <fullName evidence="1">Methyltransferase domain-containing protein</fullName>
    </recommendedName>
</protein>
<dbReference type="EMBL" id="PFAJ01000006">
    <property type="protein sequence ID" value="PIR97600.1"/>
    <property type="molecule type" value="Genomic_DNA"/>
</dbReference>
<dbReference type="InterPro" id="IPR029063">
    <property type="entry name" value="SAM-dependent_MTases_sf"/>
</dbReference>
<gene>
    <name evidence="2" type="ORF">COT91_00410</name>
</gene>
<reference evidence="3" key="1">
    <citation type="submission" date="2017-09" db="EMBL/GenBank/DDBJ databases">
        <title>Depth-based differentiation of microbial function through sediment-hosted aquifers and enrichment of novel symbionts in the deep terrestrial subsurface.</title>
        <authorList>
            <person name="Probst A.J."/>
            <person name="Ladd B."/>
            <person name="Jarett J.K."/>
            <person name="Geller-Mcgrath D.E."/>
            <person name="Sieber C.M.K."/>
            <person name="Emerson J.B."/>
            <person name="Anantharaman K."/>
            <person name="Thomas B.C."/>
            <person name="Malmstrom R."/>
            <person name="Stieglmeier M."/>
            <person name="Klingl A."/>
            <person name="Woyke T."/>
            <person name="Ryan C.M."/>
            <person name="Banfield J.F."/>
        </authorList>
    </citation>
    <scope>NUCLEOTIDE SEQUENCE [LARGE SCALE GENOMIC DNA]</scope>
</reference>
<organism evidence="2 3">
    <name type="scientific">Candidatus Doudnabacteria bacterium CG10_big_fil_rev_8_21_14_0_10_41_10</name>
    <dbReference type="NCBI Taxonomy" id="1974551"/>
    <lineage>
        <taxon>Bacteria</taxon>
        <taxon>Candidatus Doudnaibacteriota</taxon>
    </lineage>
</organism>
<comment type="caution">
    <text evidence="2">The sequence shown here is derived from an EMBL/GenBank/DDBJ whole genome shotgun (WGS) entry which is preliminary data.</text>
</comment>
<proteinExistence type="predicted"/>